<dbReference type="SUPFAM" id="SSF52540">
    <property type="entry name" value="P-loop containing nucleoside triphosphate hydrolases"/>
    <property type="match status" value="1"/>
</dbReference>
<dbReference type="InterPro" id="IPR051309">
    <property type="entry name" value="ABCF_ATPase"/>
</dbReference>
<feature type="non-terminal residue" evidence="2">
    <location>
        <position position="167"/>
    </location>
</feature>
<proteinExistence type="predicted"/>
<name>A0A382YJ89_9ZZZZ</name>
<reference evidence="2" key="1">
    <citation type="submission" date="2018-05" db="EMBL/GenBank/DDBJ databases">
        <authorList>
            <person name="Lanie J.A."/>
            <person name="Ng W.-L."/>
            <person name="Kazmierczak K.M."/>
            <person name="Andrzejewski T.M."/>
            <person name="Davidsen T.M."/>
            <person name="Wayne K.J."/>
            <person name="Tettelin H."/>
            <person name="Glass J.I."/>
            <person name="Rusch D."/>
            <person name="Podicherti R."/>
            <person name="Tsui H.-C.T."/>
            <person name="Winkler M.E."/>
        </authorList>
    </citation>
    <scope>NUCLEOTIDE SEQUENCE</scope>
</reference>
<dbReference type="GO" id="GO:0016887">
    <property type="term" value="F:ATP hydrolysis activity"/>
    <property type="evidence" value="ECO:0007669"/>
    <property type="project" value="InterPro"/>
</dbReference>
<protein>
    <recommendedName>
        <fullName evidence="1">ABC transporter domain-containing protein</fullName>
    </recommendedName>
</protein>
<dbReference type="AlphaFoldDB" id="A0A382YJ89"/>
<accession>A0A382YJ89</accession>
<dbReference type="GO" id="GO:0005524">
    <property type="term" value="F:ATP binding"/>
    <property type="evidence" value="ECO:0007669"/>
    <property type="project" value="InterPro"/>
</dbReference>
<dbReference type="InterPro" id="IPR027417">
    <property type="entry name" value="P-loop_NTPase"/>
</dbReference>
<sequence length="167" mass="18543">MLSIVNLSKGYGDNILFSDLSFNAITGDRIALIGANGSGKSTLMDIIADENTPDNGKVTVNKNVSIAYLKQDNFRFDNKMLLQEILEEPNEIKDLRSELTAIHTSLADETDSQKQNILLRRMSEIDDCLEMINQDNSEHQAKAILSGLGFKETDFNKPVKEFSGGWG</sequence>
<dbReference type="PANTHER" id="PTHR42855">
    <property type="entry name" value="ABC TRANSPORTER ATP-BINDING SUBUNIT"/>
    <property type="match status" value="1"/>
</dbReference>
<organism evidence="2">
    <name type="scientific">marine metagenome</name>
    <dbReference type="NCBI Taxonomy" id="408172"/>
    <lineage>
        <taxon>unclassified sequences</taxon>
        <taxon>metagenomes</taxon>
        <taxon>ecological metagenomes</taxon>
    </lineage>
</organism>
<dbReference type="Gene3D" id="3.40.50.300">
    <property type="entry name" value="P-loop containing nucleotide triphosphate hydrolases"/>
    <property type="match status" value="1"/>
</dbReference>
<evidence type="ECO:0000259" key="1">
    <source>
        <dbReference type="Pfam" id="PF00005"/>
    </source>
</evidence>
<dbReference type="Pfam" id="PF00005">
    <property type="entry name" value="ABC_tran"/>
    <property type="match status" value="1"/>
</dbReference>
<dbReference type="PANTHER" id="PTHR42855:SF2">
    <property type="entry name" value="DRUG RESISTANCE ABC TRANSPORTER,ATP-BINDING PROTEIN"/>
    <property type="match status" value="1"/>
</dbReference>
<dbReference type="InterPro" id="IPR003439">
    <property type="entry name" value="ABC_transporter-like_ATP-bd"/>
</dbReference>
<evidence type="ECO:0000313" key="2">
    <source>
        <dbReference type="EMBL" id="SVD83061.1"/>
    </source>
</evidence>
<dbReference type="EMBL" id="UINC01176092">
    <property type="protein sequence ID" value="SVD83061.1"/>
    <property type="molecule type" value="Genomic_DNA"/>
</dbReference>
<gene>
    <name evidence="2" type="ORF">METZ01_LOCUS435915</name>
</gene>
<feature type="domain" description="ABC transporter" evidence="1">
    <location>
        <begin position="18"/>
        <end position="166"/>
    </location>
</feature>